<feature type="compositionally biased region" description="Polar residues" evidence="1">
    <location>
        <begin position="11"/>
        <end position="33"/>
    </location>
</feature>
<dbReference type="GeneID" id="81396428"/>
<dbReference type="Proteomes" id="UP001141434">
    <property type="component" value="Unassembled WGS sequence"/>
</dbReference>
<sequence>MATPDLAVKHTATSSGAPTQSKASDSPIGTISPLSPNSTAVSIDLGVQALFPAIRALFDYLRDHSDDAAKLNAT</sequence>
<name>A0A9W9K4J1_9EURO</name>
<reference evidence="2" key="1">
    <citation type="submission" date="2022-11" db="EMBL/GenBank/DDBJ databases">
        <authorList>
            <person name="Petersen C."/>
        </authorList>
    </citation>
    <scope>NUCLEOTIDE SEQUENCE</scope>
    <source>
        <strain evidence="2">IBT 34128</strain>
    </source>
</reference>
<reference evidence="2" key="2">
    <citation type="journal article" date="2023" name="IMA Fungus">
        <title>Comparative genomic study of the Penicillium genus elucidates a diverse pangenome and 15 lateral gene transfer events.</title>
        <authorList>
            <person name="Petersen C."/>
            <person name="Sorensen T."/>
            <person name="Nielsen M.R."/>
            <person name="Sondergaard T.E."/>
            <person name="Sorensen J.L."/>
            <person name="Fitzpatrick D.A."/>
            <person name="Frisvad J.C."/>
            <person name="Nielsen K.L."/>
        </authorList>
    </citation>
    <scope>NUCLEOTIDE SEQUENCE</scope>
    <source>
        <strain evidence="2">IBT 34128</strain>
    </source>
</reference>
<gene>
    <name evidence="2" type="ORF">NUU61_006732</name>
</gene>
<protein>
    <submittedName>
        <fullName evidence="2">Uncharacterized protein</fullName>
    </submittedName>
</protein>
<accession>A0A9W9K4J1</accession>
<keyword evidence="3" id="KW-1185">Reference proteome</keyword>
<dbReference type="EMBL" id="JAPMSZ010000009">
    <property type="protein sequence ID" value="KAJ5091862.1"/>
    <property type="molecule type" value="Genomic_DNA"/>
</dbReference>
<evidence type="ECO:0000313" key="2">
    <source>
        <dbReference type="EMBL" id="KAJ5091862.1"/>
    </source>
</evidence>
<evidence type="ECO:0000256" key="1">
    <source>
        <dbReference type="SAM" id="MobiDB-lite"/>
    </source>
</evidence>
<dbReference type="RefSeq" id="XP_056510059.1">
    <property type="nucleotide sequence ID" value="XM_056657259.1"/>
</dbReference>
<evidence type="ECO:0000313" key="3">
    <source>
        <dbReference type="Proteomes" id="UP001141434"/>
    </source>
</evidence>
<dbReference type="AlphaFoldDB" id="A0A9W9K4J1"/>
<feature type="region of interest" description="Disordered" evidence="1">
    <location>
        <begin position="1"/>
        <end position="33"/>
    </location>
</feature>
<proteinExistence type="predicted"/>
<organism evidence="2 3">
    <name type="scientific">Penicillium alfredii</name>
    <dbReference type="NCBI Taxonomy" id="1506179"/>
    <lineage>
        <taxon>Eukaryota</taxon>
        <taxon>Fungi</taxon>
        <taxon>Dikarya</taxon>
        <taxon>Ascomycota</taxon>
        <taxon>Pezizomycotina</taxon>
        <taxon>Eurotiomycetes</taxon>
        <taxon>Eurotiomycetidae</taxon>
        <taxon>Eurotiales</taxon>
        <taxon>Aspergillaceae</taxon>
        <taxon>Penicillium</taxon>
    </lineage>
</organism>
<comment type="caution">
    <text evidence="2">The sequence shown here is derived from an EMBL/GenBank/DDBJ whole genome shotgun (WGS) entry which is preliminary data.</text>
</comment>